<keyword evidence="3" id="KW-1185">Reference proteome</keyword>
<dbReference type="Proteomes" id="UP000314294">
    <property type="component" value="Unassembled WGS sequence"/>
</dbReference>
<accession>A0A4Z2ERN2</accession>
<protein>
    <recommendedName>
        <fullName evidence="4">Secreted protein</fullName>
    </recommendedName>
</protein>
<proteinExistence type="predicted"/>
<comment type="caution">
    <text evidence="2">The sequence shown here is derived from an EMBL/GenBank/DDBJ whole genome shotgun (WGS) entry which is preliminary data.</text>
</comment>
<feature type="chain" id="PRO_5021226568" description="Secreted protein" evidence="1">
    <location>
        <begin position="24"/>
        <end position="63"/>
    </location>
</feature>
<evidence type="ECO:0008006" key="4">
    <source>
        <dbReference type="Google" id="ProtNLM"/>
    </source>
</evidence>
<feature type="signal peptide" evidence="1">
    <location>
        <begin position="1"/>
        <end position="23"/>
    </location>
</feature>
<reference evidence="2 3" key="1">
    <citation type="submission" date="2019-03" db="EMBL/GenBank/DDBJ databases">
        <title>First draft genome of Liparis tanakae, snailfish: a comprehensive survey of snailfish specific genes.</title>
        <authorList>
            <person name="Kim W."/>
            <person name="Song I."/>
            <person name="Jeong J.-H."/>
            <person name="Kim D."/>
            <person name="Kim S."/>
            <person name="Ryu S."/>
            <person name="Song J.Y."/>
            <person name="Lee S.K."/>
        </authorList>
    </citation>
    <scope>NUCLEOTIDE SEQUENCE [LARGE SCALE GENOMIC DNA]</scope>
    <source>
        <tissue evidence="2">Muscle</tissue>
    </source>
</reference>
<organism evidence="2 3">
    <name type="scientific">Liparis tanakae</name>
    <name type="common">Tanaka's snailfish</name>
    <dbReference type="NCBI Taxonomy" id="230148"/>
    <lineage>
        <taxon>Eukaryota</taxon>
        <taxon>Metazoa</taxon>
        <taxon>Chordata</taxon>
        <taxon>Craniata</taxon>
        <taxon>Vertebrata</taxon>
        <taxon>Euteleostomi</taxon>
        <taxon>Actinopterygii</taxon>
        <taxon>Neopterygii</taxon>
        <taxon>Teleostei</taxon>
        <taxon>Neoteleostei</taxon>
        <taxon>Acanthomorphata</taxon>
        <taxon>Eupercaria</taxon>
        <taxon>Perciformes</taxon>
        <taxon>Cottioidei</taxon>
        <taxon>Cottales</taxon>
        <taxon>Liparidae</taxon>
        <taxon>Liparis</taxon>
    </lineage>
</organism>
<evidence type="ECO:0000256" key="1">
    <source>
        <dbReference type="SAM" id="SignalP"/>
    </source>
</evidence>
<dbReference type="AlphaFoldDB" id="A0A4Z2ERN2"/>
<evidence type="ECO:0000313" key="3">
    <source>
        <dbReference type="Proteomes" id="UP000314294"/>
    </source>
</evidence>
<sequence length="63" mass="6664">MSPLTLTLPLTLPLPLPLTLTSGEDSLASVSTRAVALTACASSCSTSLYSMDCWELRRGLPPR</sequence>
<keyword evidence="1" id="KW-0732">Signal</keyword>
<dbReference type="EMBL" id="SRLO01003463">
    <property type="protein sequence ID" value="TNN31449.1"/>
    <property type="molecule type" value="Genomic_DNA"/>
</dbReference>
<gene>
    <name evidence="2" type="ORF">EYF80_058399</name>
</gene>
<evidence type="ECO:0000313" key="2">
    <source>
        <dbReference type="EMBL" id="TNN31449.1"/>
    </source>
</evidence>
<name>A0A4Z2ERN2_9TELE</name>